<dbReference type="GO" id="GO:0000160">
    <property type="term" value="P:phosphorelay signal transduction system"/>
    <property type="evidence" value="ECO:0007669"/>
    <property type="project" value="InterPro"/>
</dbReference>
<gene>
    <name evidence="5" type="ORF">HNR61_005965</name>
</gene>
<name>A0A7W3QP77_ACTNM</name>
<evidence type="ECO:0000313" key="6">
    <source>
        <dbReference type="Proteomes" id="UP000572680"/>
    </source>
</evidence>
<dbReference type="SUPFAM" id="SSF52540">
    <property type="entry name" value="P-loop containing nucleoside triphosphate hydrolases"/>
    <property type="match status" value="1"/>
</dbReference>
<evidence type="ECO:0000256" key="3">
    <source>
        <dbReference type="PROSITE-ProRule" id="PRU01091"/>
    </source>
</evidence>
<dbReference type="SUPFAM" id="SSF46894">
    <property type="entry name" value="C-terminal effector domain of the bipartite response regulators"/>
    <property type="match status" value="1"/>
</dbReference>
<dbReference type="InterPro" id="IPR011990">
    <property type="entry name" value="TPR-like_helical_dom_sf"/>
</dbReference>
<reference evidence="5 6" key="1">
    <citation type="submission" date="2020-08" db="EMBL/GenBank/DDBJ databases">
        <title>Genomic Encyclopedia of Type Strains, Phase IV (KMG-IV): sequencing the most valuable type-strain genomes for metagenomic binning, comparative biology and taxonomic classification.</title>
        <authorList>
            <person name="Goeker M."/>
        </authorList>
    </citation>
    <scope>NUCLEOTIDE SEQUENCE [LARGE SCALE GENOMIC DNA]</scope>
    <source>
        <strain evidence="5 6">DSM 44197</strain>
    </source>
</reference>
<sequence>MRFGVLGPLAVWTVGGSPVAVREAKVRALLADLLITPGRPVSVDRLVEDLWGDRPPRNPVGTLQARVSQLRSALGDRSLVVARPPGYALDVDPEAVDAGRFAALVARARGAEDPGARAGLLAEALGLWRGPAFADFADLPFAQPVIAHLEEQRLTALEEHAEARLELGEHAVLADELAGAVARHPLRERLRAAHLLALYRAGRQSEALAGYADVRERLAEELGLDPGPELAALHQAILEQSPSLAPPRRARGNLPAVSGELIGRDEEVAGTRALLDAERLVTLTGPGGVGKTRLALEVAAGLAFPDGVWLVELAASNAEPVEVVAATLGVRDGSARGLGDALRDQRTLLVLDNCEHVVDEVAELAERLLAAAPGLRILATSQEPLGVSAEHVRAVRPLHLPGADIAPETLRTYSAVRLFVARAAAASPGFALDAETAAPVAAICRRLDGLPLALELAATRVRALGVHELAARLDDRFRLLNAGKRGGPARQRTLRAMIDWSWEPLPEPERAALRRLAVHADGCTLDAAEAVSGADLEVLPRLVDRSLVARADGRYRLLESVAAYCLERLREAGEEDEYRRRHARYYTGLAERALLHGPEQRDWLTCLDREAANLRLALEHGDEPLRLANALGWYWYLRGRFHEARRSLAHALTRPGGSATERAVAGAWHAGMTISLGIGDPEELTRAALAAFPAGGDPLPRARAQWSLTFLHWHYGDLAANEARTRECLETFRACGDRWGEAAALVVLAKIVIMHGDLAMLRDHGERALALFTGLGDDWGRQEATDALSRHAETVGDLERAVRLRREELRIAEELGLWTDVSFKLSHLGRLALLRGDLDQAHDLHERALKLGVAHSGKTAEEFAAVGLALVARRRGDLDAAEALLRPWLEWLRSVDGTAGTAFTLAELGFVAEQRGDGKAALDLHSEGLRAAEATGDPRAVALAKEGLAGAYSLLGDLARAAALLAEATALREGTGAPLPPAERGDVDRIRARLAPANLDI</sequence>
<dbReference type="PROSITE" id="PS51755">
    <property type="entry name" value="OMPR_PHOB"/>
    <property type="match status" value="1"/>
</dbReference>
<comment type="caution">
    <text evidence="5">The sequence shown here is derived from an EMBL/GenBank/DDBJ whole genome shotgun (WGS) entry which is preliminary data.</text>
</comment>
<dbReference type="InterPro" id="IPR005158">
    <property type="entry name" value="BTAD"/>
</dbReference>
<evidence type="ECO:0000256" key="1">
    <source>
        <dbReference type="ARBA" id="ARBA00005820"/>
    </source>
</evidence>
<feature type="DNA-binding region" description="OmpR/PhoB-type" evidence="3">
    <location>
        <begin position="1"/>
        <end position="91"/>
    </location>
</feature>
<dbReference type="InterPro" id="IPR036388">
    <property type="entry name" value="WH-like_DNA-bd_sf"/>
</dbReference>
<evidence type="ECO:0000256" key="2">
    <source>
        <dbReference type="ARBA" id="ARBA00023125"/>
    </source>
</evidence>
<keyword evidence="2 3" id="KW-0238">DNA-binding</keyword>
<proteinExistence type="inferred from homology"/>
<comment type="similarity">
    <text evidence="1">Belongs to the AfsR/DnrI/RedD regulatory family.</text>
</comment>
<accession>A0A7W3QP77</accession>
<dbReference type="GO" id="GO:0006355">
    <property type="term" value="P:regulation of DNA-templated transcription"/>
    <property type="evidence" value="ECO:0007669"/>
    <property type="project" value="InterPro"/>
</dbReference>
<dbReference type="InterPro" id="IPR027417">
    <property type="entry name" value="P-loop_NTPase"/>
</dbReference>
<dbReference type="PANTHER" id="PTHR47691:SF3">
    <property type="entry name" value="HTH-TYPE TRANSCRIPTIONAL REGULATOR RV0890C-RELATED"/>
    <property type="match status" value="1"/>
</dbReference>
<dbReference type="CDD" id="cd15831">
    <property type="entry name" value="BTAD"/>
    <property type="match status" value="1"/>
</dbReference>
<dbReference type="GO" id="GO:0003677">
    <property type="term" value="F:DNA binding"/>
    <property type="evidence" value="ECO:0007669"/>
    <property type="project" value="UniProtKB-UniRule"/>
</dbReference>
<protein>
    <submittedName>
        <fullName evidence="5">Putative ATPase/DNA-binding SARP family transcriptional activator</fullName>
    </submittedName>
</protein>
<dbReference type="Pfam" id="PF00486">
    <property type="entry name" value="Trans_reg_C"/>
    <property type="match status" value="1"/>
</dbReference>
<dbReference type="PANTHER" id="PTHR47691">
    <property type="entry name" value="REGULATOR-RELATED"/>
    <property type="match status" value="1"/>
</dbReference>
<evidence type="ECO:0000313" key="5">
    <source>
        <dbReference type="EMBL" id="MBA8954311.1"/>
    </source>
</evidence>
<dbReference type="Gene3D" id="1.10.10.10">
    <property type="entry name" value="Winged helix-like DNA-binding domain superfamily/Winged helix DNA-binding domain"/>
    <property type="match status" value="1"/>
</dbReference>
<dbReference type="Pfam" id="PF03704">
    <property type="entry name" value="BTAD"/>
    <property type="match status" value="1"/>
</dbReference>
<dbReference type="AlphaFoldDB" id="A0A7W3QP77"/>
<dbReference type="PRINTS" id="PR00364">
    <property type="entry name" value="DISEASERSIST"/>
</dbReference>
<evidence type="ECO:0000259" key="4">
    <source>
        <dbReference type="PROSITE" id="PS51755"/>
    </source>
</evidence>
<feature type="domain" description="OmpR/PhoB-type" evidence="4">
    <location>
        <begin position="1"/>
        <end position="91"/>
    </location>
</feature>
<organism evidence="5 6">
    <name type="scientific">Actinomadura namibiensis</name>
    <dbReference type="NCBI Taxonomy" id="182080"/>
    <lineage>
        <taxon>Bacteria</taxon>
        <taxon>Bacillati</taxon>
        <taxon>Actinomycetota</taxon>
        <taxon>Actinomycetes</taxon>
        <taxon>Streptosporangiales</taxon>
        <taxon>Thermomonosporaceae</taxon>
        <taxon>Actinomadura</taxon>
    </lineage>
</organism>
<dbReference type="SUPFAM" id="SSF48452">
    <property type="entry name" value="TPR-like"/>
    <property type="match status" value="3"/>
</dbReference>
<dbReference type="InterPro" id="IPR001867">
    <property type="entry name" value="OmpR/PhoB-type_DNA-bd"/>
</dbReference>
<dbReference type="SMART" id="SM01043">
    <property type="entry name" value="BTAD"/>
    <property type="match status" value="1"/>
</dbReference>
<dbReference type="Proteomes" id="UP000572680">
    <property type="component" value="Unassembled WGS sequence"/>
</dbReference>
<keyword evidence="6" id="KW-1185">Reference proteome</keyword>
<dbReference type="InterPro" id="IPR016032">
    <property type="entry name" value="Sig_transdc_resp-reg_C-effctor"/>
</dbReference>
<dbReference type="Gene3D" id="1.25.40.10">
    <property type="entry name" value="Tetratricopeptide repeat domain"/>
    <property type="match status" value="4"/>
</dbReference>
<dbReference type="EMBL" id="JACJIA010000008">
    <property type="protein sequence ID" value="MBA8954311.1"/>
    <property type="molecule type" value="Genomic_DNA"/>
</dbReference>
<dbReference type="RefSeq" id="WP_182846399.1">
    <property type="nucleotide sequence ID" value="NZ_BAAALP010000023.1"/>
</dbReference>
<dbReference type="SMART" id="SM00862">
    <property type="entry name" value="Trans_reg_C"/>
    <property type="match status" value="1"/>
</dbReference>
<dbReference type="Gene3D" id="3.40.50.300">
    <property type="entry name" value="P-loop containing nucleotide triphosphate hydrolases"/>
    <property type="match status" value="1"/>
</dbReference>